<evidence type="ECO:0000256" key="1">
    <source>
        <dbReference type="ARBA" id="ARBA00004141"/>
    </source>
</evidence>
<feature type="transmembrane region" description="Helical" evidence="7">
    <location>
        <begin position="82"/>
        <end position="107"/>
    </location>
</feature>
<accession>A0ABW1I173</accession>
<sequence>MTTPVPPPARSPDDLPTNGSRLRDRGLPRALVVLLGAAAVVVVVAGIQAIAWLLAPAFMALVIVIAVQPVQGRLQRKGWPAWASTLVMVVLVYAVLIVLALGILASIARLATELPKYASQADGLVGSLTAALAKAGVGPDQLKQAASSLDIGKLAGLLGTLLDSVAGLASNLVFLLALLLFLTVEAGGVRHRLASIASDRPGVIEALGHFAWGTRQYLLVTTVFGFIVAVLDSIALALMGIPLAVTWGLLAFVTNYIPNIGFVIGVIPPALLGLFVGGPQLAILVVVVYCALNFVVQSLIQPRFIGDAVGLSITVTFVALFFWAWLLGPLGAILAIPLTLLVKALLVDIDPKARWADAWLRSTPKEAEDAAADEAAKAARKEARKAGRAERRARRHPQPAAAGAPGPAERPEPSGPPGSSSEAPGPLGSTEAVEASGRSAPPDPPPVPPGRSDPRVTP</sequence>
<dbReference type="RefSeq" id="WP_379563673.1">
    <property type="nucleotide sequence ID" value="NZ_JBHSQK010000005.1"/>
</dbReference>
<reference evidence="9" key="1">
    <citation type="journal article" date="2019" name="Int. J. Syst. Evol. Microbiol.">
        <title>The Global Catalogue of Microorganisms (GCM) 10K type strain sequencing project: providing services to taxonomists for standard genome sequencing and annotation.</title>
        <authorList>
            <consortium name="The Broad Institute Genomics Platform"/>
            <consortium name="The Broad Institute Genome Sequencing Center for Infectious Disease"/>
            <person name="Wu L."/>
            <person name="Ma J."/>
        </authorList>
    </citation>
    <scope>NUCLEOTIDE SEQUENCE [LARGE SCALE GENOMIC DNA]</scope>
    <source>
        <strain evidence="9">CGMCC 4.7397</strain>
    </source>
</reference>
<dbReference type="Proteomes" id="UP001596119">
    <property type="component" value="Unassembled WGS sequence"/>
</dbReference>
<feature type="transmembrane region" description="Helical" evidence="7">
    <location>
        <begin position="165"/>
        <end position="184"/>
    </location>
</feature>
<evidence type="ECO:0000256" key="5">
    <source>
        <dbReference type="ARBA" id="ARBA00023136"/>
    </source>
</evidence>
<evidence type="ECO:0000256" key="3">
    <source>
        <dbReference type="ARBA" id="ARBA00022692"/>
    </source>
</evidence>
<comment type="similarity">
    <text evidence="2">Belongs to the autoinducer-2 exporter (AI-2E) (TC 2.A.86) family.</text>
</comment>
<evidence type="ECO:0000313" key="8">
    <source>
        <dbReference type="EMBL" id="MFC5947125.1"/>
    </source>
</evidence>
<feature type="transmembrane region" description="Helical" evidence="7">
    <location>
        <begin position="217"/>
        <end position="250"/>
    </location>
</feature>
<feature type="transmembrane region" description="Helical" evidence="7">
    <location>
        <begin position="30"/>
        <end position="47"/>
    </location>
</feature>
<feature type="region of interest" description="Disordered" evidence="6">
    <location>
        <begin position="1"/>
        <end position="22"/>
    </location>
</feature>
<feature type="compositionally biased region" description="Basic and acidic residues" evidence="6">
    <location>
        <begin position="364"/>
        <end position="390"/>
    </location>
</feature>
<feature type="compositionally biased region" description="Low complexity" evidence="6">
    <location>
        <begin position="417"/>
        <end position="426"/>
    </location>
</feature>
<comment type="caution">
    <text evidence="8">The sequence shown here is derived from an EMBL/GenBank/DDBJ whole genome shotgun (WGS) entry which is preliminary data.</text>
</comment>
<gene>
    <name evidence="8" type="ORF">ACFQH9_02385</name>
</gene>
<proteinExistence type="inferred from homology"/>
<keyword evidence="5 7" id="KW-0472">Membrane</keyword>
<evidence type="ECO:0000256" key="7">
    <source>
        <dbReference type="SAM" id="Phobius"/>
    </source>
</evidence>
<evidence type="ECO:0000313" key="9">
    <source>
        <dbReference type="Proteomes" id="UP001596119"/>
    </source>
</evidence>
<evidence type="ECO:0000256" key="2">
    <source>
        <dbReference type="ARBA" id="ARBA00009773"/>
    </source>
</evidence>
<feature type="region of interest" description="Disordered" evidence="6">
    <location>
        <begin position="364"/>
        <end position="458"/>
    </location>
</feature>
<keyword evidence="9" id="KW-1185">Reference proteome</keyword>
<feature type="compositionally biased region" description="Pro residues" evidence="6">
    <location>
        <begin position="441"/>
        <end position="458"/>
    </location>
</feature>
<feature type="compositionally biased region" description="Pro residues" evidence="6">
    <location>
        <begin position="1"/>
        <end position="10"/>
    </location>
</feature>
<feature type="compositionally biased region" description="Low complexity" evidence="6">
    <location>
        <begin position="398"/>
        <end position="407"/>
    </location>
</feature>
<feature type="transmembrane region" description="Helical" evidence="7">
    <location>
        <begin position="53"/>
        <end position="70"/>
    </location>
</feature>
<dbReference type="InterPro" id="IPR002549">
    <property type="entry name" value="AI-2E-like"/>
</dbReference>
<feature type="transmembrane region" description="Helical" evidence="7">
    <location>
        <begin position="330"/>
        <end position="347"/>
    </location>
</feature>
<comment type="subcellular location">
    <subcellularLocation>
        <location evidence="1">Membrane</location>
        <topology evidence="1">Multi-pass membrane protein</topology>
    </subcellularLocation>
</comment>
<name>A0ABW1I173_9PSEU</name>
<dbReference type="PANTHER" id="PTHR21716">
    <property type="entry name" value="TRANSMEMBRANE PROTEIN"/>
    <property type="match status" value="1"/>
</dbReference>
<keyword evidence="3 7" id="KW-0812">Transmembrane</keyword>
<dbReference type="Pfam" id="PF01594">
    <property type="entry name" value="AI-2E_transport"/>
    <property type="match status" value="1"/>
</dbReference>
<dbReference type="EMBL" id="JBHSQK010000005">
    <property type="protein sequence ID" value="MFC5947125.1"/>
    <property type="molecule type" value="Genomic_DNA"/>
</dbReference>
<organism evidence="8 9">
    <name type="scientific">Pseudonocardia lutea</name>
    <dbReference type="NCBI Taxonomy" id="2172015"/>
    <lineage>
        <taxon>Bacteria</taxon>
        <taxon>Bacillati</taxon>
        <taxon>Actinomycetota</taxon>
        <taxon>Actinomycetes</taxon>
        <taxon>Pseudonocardiales</taxon>
        <taxon>Pseudonocardiaceae</taxon>
        <taxon>Pseudonocardia</taxon>
    </lineage>
</organism>
<dbReference type="PANTHER" id="PTHR21716:SF64">
    <property type="entry name" value="AI-2 TRANSPORT PROTEIN TQSA"/>
    <property type="match status" value="1"/>
</dbReference>
<protein>
    <submittedName>
        <fullName evidence="8">AI-2E family transporter</fullName>
    </submittedName>
</protein>
<evidence type="ECO:0000256" key="6">
    <source>
        <dbReference type="SAM" id="MobiDB-lite"/>
    </source>
</evidence>
<keyword evidence="4 7" id="KW-1133">Transmembrane helix</keyword>
<evidence type="ECO:0000256" key="4">
    <source>
        <dbReference type="ARBA" id="ARBA00022989"/>
    </source>
</evidence>